<evidence type="ECO:0000256" key="1">
    <source>
        <dbReference type="ARBA" id="ARBA00004651"/>
    </source>
</evidence>
<dbReference type="PANTHER" id="PTHR22926:SF3">
    <property type="entry name" value="UNDECAPRENYL-PHOSPHATE ALPHA-N-ACETYLGLUCOSAMINYL 1-PHOSPHATE TRANSFERASE"/>
    <property type="match status" value="1"/>
</dbReference>
<proteinExistence type="predicted"/>
<name>A0A5B9DA13_9ARCH</name>
<dbReference type="GO" id="GO:0044038">
    <property type="term" value="P:cell wall macromolecule biosynthetic process"/>
    <property type="evidence" value="ECO:0007669"/>
    <property type="project" value="TreeGrafter"/>
</dbReference>
<keyword evidence="9" id="KW-1185">Reference proteome</keyword>
<dbReference type="EMBL" id="CP042905">
    <property type="protein sequence ID" value="QEE15406.1"/>
    <property type="molecule type" value="Genomic_DNA"/>
</dbReference>
<feature type="transmembrane region" description="Helical" evidence="7">
    <location>
        <begin position="407"/>
        <end position="429"/>
    </location>
</feature>
<dbReference type="GeneID" id="41329223"/>
<evidence type="ECO:0000256" key="5">
    <source>
        <dbReference type="ARBA" id="ARBA00022989"/>
    </source>
</evidence>
<evidence type="ECO:0000256" key="2">
    <source>
        <dbReference type="ARBA" id="ARBA00022475"/>
    </source>
</evidence>
<feature type="transmembrane region" description="Helical" evidence="7">
    <location>
        <begin position="12"/>
        <end position="32"/>
    </location>
</feature>
<dbReference type="RefSeq" id="WP_147662314.1">
    <property type="nucleotide sequence ID" value="NZ_CP042905.2"/>
</dbReference>
<organism evidence="8 9">
    <name type="scientific">Promethearchaeum syntrophicum</name>
    <dbReference type="NCBI Taxonomy" id="2594042"/>
    <lineage>
        <taxon>Archaea</taxon>
        <taxon>Promethearchaeati</taxon>
        <taxon>Promethearchaeota</taxon>
        <taxon>Promethearchaeia</taxon>
        <taxon>Promethearchaeales</taxon>
        <taxon>Promethearchaeaceae</taxon>
        <taxon>Promethearchaeum</taxon>
    </lineage>
</organism>
<gene>
    <name evidence="8" type="ORF">DSAG12_01231</name>
</gene>
<dbReference type="Pfam" id="PF00953">
    <property type="entry name" value="Glycos_transf_4"/>
    <property type="match status" value="1"/>
</dbReference>
<evidence type="ECO:0000256" key="6">
    <source>
        <dbReference type="ARBA" id="ARBA00023136"/>
    </source>
</evidence>
<feature type="transmembrane region" description="Helical" evidence="7">
    <location>
        <begin position="87"/>
        <end position="103"/>
    </location>
</feature>
<reference evidence="8 9" key="2">
    <citation type="journal article" date="2024" name="Int. J. Syst. Evol. Microbiol.">
        <title>Promethearchaeum syntrophicum gen. nov., sp. nov., an anaerobic, obligately syntrophic archaeon, the first isolate of the lineage 'Asgard' archaea, and proposal of the new archaeal phylum Promethearchaeota phyl. nov. and kingdom Promethearchaeati regn. nov.</title>
        <authorList>
            <person name="Imachi H."/>
            <person name="Nobu M.K."/>
            <person name="Kato S."/>
            <person name="Takaki Y."/>
            <person name="Miyazaki M."/>
            <person name="Miyata M."/>
            <person name="Ogawara M."/>
            <person name="Saito Y."/>
            <person name="Sakai S."/>
            <person name="Tahara Y.O."/>
            <person name="Takano Y."/>
            <person name="Tasumi E."/>
            <person name="Uematsu K."/>
            <person name="Yoshimura T."/>
            <person name="Itoh T."/>
            <person name="Ohkuma M."/>
            <person name="Takai K."/>
        </authorList>
    </citation>
    <scope>NUCLEOTIDE SEQUENCE [LARGE SCALE GENOMIC DNA]</scope>
    <source>
        <strain evidence="8 9">MK-D1</strain>
    </source>
</reference>
<keyword evidence="5 7" id="KW-1133">Transmembrane helix</keyword>
<keyword evidence="3" id="KW-0808">Transferase</keyword>
<keyword evidence="2" id="KW-1003">Cell membrane</keyword>
<feature type="transmembrane region" description="Helical" evidence="7">
    <location>
        <begin position="325"/>
        <end position="344"/>
    </location>
</feature>
<dbReference type="KEGG" id="psyt:DSAG12_01231"/>
<dbReference type="PANTHER" id="PTHR22926">
    <property type="entry name" value="PHOSPHO-N-ACETYLMURAMOYL-PENTAPEPTIDE-TRANSFERASE"/>
    <property type="match status" value="1"/>
</dbReference>
<reference evidence="8 9" key="1">
    <citation type="journal article" date="2020" name="Nature">
        <title>Isolation of an archaeon at the prokaryote-eukaryote interface.</title>
        <authorList>
            <person name="Imachi H."/>
            <person name="Nobu M.K."/>
            <person name="Nakahara N."/>
            <person name="Morono Y."/>
            <person name="Ogawara M."/>
            <person name="Takaki Y."/>
            <person name="Takano Y."/>
            <person name="Uematsu K."/>
            <person name="Ikuta T."/>
            <person name="Ito M."/>
            <person name="Matsui Y."/>
            <person name="Miyazaki M."/>
            <person name="Murata K."/>
            <person name="Saito Y."/>
            <person name="Sakai S."/>
            <person name="Song C."/>
            <person name="Tasumi E."/>
            <person name="Yamanaka Y."/>
            <person name="Yamaguchi T."/>
            <person name="Kamagata Y."/>
            <person name="Tamaki H."/>
            <person name="Takai K."/>
        </authorList>
    </citation>
    <scope>NUCLEOTIDE SEQUENCE [LARGE SCALE GENOMIC DNA]</scope>
    <source>
        <strain evidence="8 9">MK-D1</strain>
    </source>
</reference>
<feature type="transmembrane region" description="Helical" evidence="7">
    <location>
        <begin position="350"/>
        <end position="368"/>
    </location>
</feature>
<comment type="subcellular location">
    <subcellularLocation>
        <location evidence="1">Cell membrane</location>
        <topology evidence="1">Multi-pass membrane protein</topology>
    </subcellularLocation>
</comment>
<sequence length="442" mass="49214">MFTFSDLNLTWIDGIIIFSIGLIVFLFAYFLYPPLIKWIKKKGWIGYDIHKKSRTATPESGGIGIAIALIIGSIIIGIFYSELWMEVIVFIITIIFAGVIGFIDDRKQFSPKKKIILLIISGLPVFIFNLPIIGWISVNSPVLPILGQLRLNLIYPFVLPFIVLILTNTVNMLEGYNGEGSGTTSIATFFMIIAAIMIKSSEGVLFGAIILGAGLAFYFFNRFPAKVFPGDVGTLTIGAAIAMLGILGSLEVAMILVMLPHIFNSFYVIASEHGFKESHSVKIKDIFIDDEDFIHASLEHGSSLTLPRLILANGKLKEKDLVNNIMALSGISGIYAIIAIQWILPIEVPNYALSFSVFAIGGVLYYIIIKKYPRIFGITIIMTVLMIIGLILVYILDIFIVKQPLNWLYSGILGIIVLIIWYGITIIYFNRSIRKIKEKIKN</sequence>
<evidence type="ECO:0000256" key="3">
    <source>
        <dbReference type="ARBA" id="ARBA00022679"/>
    </source>
</evidence>
<dbReference type="Proteomes" id="UP000321408">
    <property type="component" value="Chromosome"/>
</dbReference>
<dbReference type="OrthoDB" id="34534at2157"/>
<feature type="transmembrane region" description="Helical" evidence="7">
    <location>
        <begin position="61"/>
        <end position="81"/>
    </location>
</feature>
<evidence type="ECO:0000313" key="9">
    <source>
        <dbReference type="Proteomes" id="UP000321408"/>
    </source>
</evidence>
<dbReference type="GO" id="GO:0016780">
    <property type="term" value="F:phosphotransferase activity, for other substituted phosphate groups"/>
    <property type="evidence" value="ECO:0007669"/>
    <property type="project" value="InterPro"/>
</dbReference>
<feature type="transmembrane region" description="Helical" evidence="7">
    <location>
        <begin position="375"/>
        <end position="401"/>
    </location>
</feature>
<dbReference type="GO" id="GO:0005886">
    <property type="term" value="C:plasma membrane"/>
    <property type="evidence" value="ECO:0007669"/>
    <property type="project" value="UniProtKB-SubCell"/>
</dbReference>
<feature type="transmembrane region" description="Helical" evidence="7">
    <location>
        <begin position="180"/>
        <end position="198"/>
    </location>
</feature>
<keyword evidence="4 7" id="KW-0812">Transmembrane</keyword>
<accession>A0A5B9DA13</accession>
<evidence type="ECO:0000256" key="7">
    <source>
        <dbReference type="SAM" id="Phobius"/>
    </source>
</evidence>
<feature type="transmembrane region" description="Helical" evidence="7">
    <location>
        <begin position="115"/>
        <end position="138"/>
    </location>
</feature>
<protein>
    <submittedName>
        <fullName evidence="8">Uncharacterized protein</fullName>
    </submittedName>
</protein>
<dbReference type="InterPro" id="IPR000715">
    <property type="entry name" value="Glycosyl_transferase_4"/>
</dbReference>
<dbReference type="GO" id="GO:0071555">
    <property type="term" value="P:cell wall organization"/>
    <property type="evidence" value="ECO:0007669"/>
    <property type="project" value="TreeGrafter"/>
</dbReference>
<evidence type="ECO:0000313" key="8">
    <source>
        <dbReference type="EMBL" id="QEE15406.1"/>
    </source>
</evidence>
<keyword evidence="6 7" id="KW-0472">Membrane</keyword>
<evidence type="ECO:0000256" key="4">
    <source>
        <dbReference type="ARBA" id="ARBA00022692"/>
    </source>
</evidence>
<feature type="transmembrane region" description="Helical" evidence="7">
    <location>
        <begin position="153"/>
        <end position="173"/>
    </location>
</feature>
<feature type="transmembrane region" description="Helical" evidence="7">
    <location>
        <begin position="227"/>
        <end position="246"/>
    </location>
</feature>
<dbReference type="AlphaFoldDB" id="A0A5B9DA13"/>